<feature type="signal peptide" evidence="4">
    <location>
        <begin position="1"/>
        <end position="24"/>
    </location>
</feature>
<sequence>MVVKRTWVVFIVLSSAWFSSVSLAEQVNVYSARKEALIEPMLDEFSQQTGIKVNLITGKADALLTRLRLEGRASPADVFITVDAGRLHRAKVAKVLQVIKSPVLDRVVPTNLRDIDGYWFGLSQRARPIFYVKGKLDPTELSNYEALADKKWQGRICMRSSNNVYNQSLVASMVIATGKQATQKWLNAFVRNFARPPAGGDVDQLKALAAGLCDVAIANTYYFGRLSNSLRKEDQELAEQLAIFWPNQQGRGTHVNVSGVGMTAHAKNKENALQLIEFLVSDEAQEWYAAMNSEYPVVSDVAIAPTLQRWGEFKQDTIDLSQLGLHNRAAVELMDRAGWK</sequence>
<evidence type="ECO:0000313" key="5">
    <source>
        <dbReference type="EMBL" id="ODS23253.1"/>
    </source>
</evidence>
<dbReference type="PANTHER" id="PTHR30006:SF15">
    <property type="entry name" value="IRON-UTILIZATION PERIPLASMIC PROTEIN"/>
    <property type="match status" value="1"/>
</dbReference>
<feature type="binding site" evidence="3">
    <location>
        <position position="221"/>
    </location>
    <ligand>
        <name>Fe cation</name>
        <dbReference type="ChEBI" id="CHEBI:24875"/>
    </ligand>
</feature>
<dbReference type="PIRSF" id="PIRSF002825">
    <property type="entry name" value="CfbpA"/>
    <property type="match status" value="1"/>
</dbReference>
<dbReference type="Gene3D" id="3.40.190.10">
    <property type="entry name" value="Periplasmic binding protein-like II"/>
    <property type="match status" value="2"/>
</dbReference>
<keyword evidence="3" id="KW-0479">Metal-binding</keyword>
<proteinExistence type="inferred from homology"/>
<dbReference type="EMBL" id="MDLC01000034">
    <property type="protein sequence ID" value="ODS23253.1"/>
    <property type="molecule type" value="Genomic_DNA"/>
</dbReference>
<evidence type="ECO:0000256" key="3">
    <source>
        <dbReference type="PIRSR" id="PIRSR002825-1"/>
    </source>
</evidence>
<dbReference type="Pfam" id="PF13416">
    <property type="entry name" value="SBP_bac_8"/>
    <property type="match status" value="1"/>
</dbReference>
<feature type="chain" id="PRO_5008906540" evidence="4">
    <location>
        <begin position="25"/>
        <end position="340"/>
    </location>
</feature>
<dbReference type="PANTHER" id="PTHR30006">
    <property type="entry name" value="THIAMINE-BINDING PERIPLASMIC PROTEIN-RELATED"/>
    <property type="match status" value="1"/>
</dbReference>
<reference evidence="5 6" key="1">
    <citation type="journal article" date="2016" name="Appl. Environ. Microbiol.">
        <title>Lack of Overt Genome Reduction in the Bryostatin-Producing Bryozoan Symbiont "Candidatus Endobugula sertula".</title>
        <authorList>
            <person name="Miller I.J."/>
            <person name="Vanee N."/>
            <person name="Fong S.S."/>
            <person name="Lim-Fong G.E."/>
            <person name="Kwan J.C."/>
        </authorList>
    </citation>
    <scope>NUCLEOTIDE SEQUENCE [LARGE SCALE GENOMIC DNA]</scope>
    <source>
        <strain evidence="5">AB1-4</strain>
    </source>
</reference>
<protein>
    <submittedName>
        <fullName evidence="5">Fe(3+) ABC transporter substrate-binding protein</fullName>
    </submittedName>
</protein>
<gene>
    <name evidence="5" type="ORF">AB835_09865</name>
</gene>
<name>A0A1D2QNZ8_9GAMM</name>
<comment type="similarity">
    <text evidence="1">Belongs to the bacterial solute-binding protein 1 family.</text>
</comment>
<comment type="caution">
    <text evidence="5">The sequence shown here is derived from an EMBL/GenBank/DDBJ whole genome shotgun (WGS) entry which is preliminary data.</text>
</comment>
<dbReference type="SUPFAM" id="SSF53850">
    <property type="entry name" value="Periplasmic binding protein-like II"/>
    <property type="match status" value="1"/>
</dbReference>
<dbReference type="GO" id="GO:0030288">
    <property type="term" value="C:outer membrane-bounded periplasmic space"/>
    <property type="evidence" value="ECO:0007669"/>
    <property type="project" value="TreeGrafter"/>
</dbReference>
<evidence type="ECO:0000313" key="6">
    <source>
        <dbReference type="Proteomes" id="UP000242502"/>
    </source>
</evidence>
<dbReference type="Proteomes" id="UP000242502">
    <property type="component" value="Unassembled WGS sequence"/>
</dbReference>
<organism evidence="5 6">
    <name type="scientific">Candidatus Endobugula sertula</name>
    <name type="common">Bugula neritina bacterial symbiont</name>
    <dbReference type="NCBI Taxonomy" id="62101"/>
    <lineage>
        <taxon>Bacteria</taxon>
        <taxon>Pseudomonadati</taxon>
        <taxon>Pseudomonadota</taxon>
        <taxon>Gammaproteobacteria</taxon>
        <taxon>Cellvibrionales</taxon>
        <taxon>Cellvibrionaceae</taxon>
        <taxon>Candidatus Endobugula</taxon>
    </lineage>
</organism>
<dbReference type="STRING" id="62101.AB835_09865"/>
<evidence type="ECO:0000256" key="2">
    <source>
        <dbReference type="ARBA" id="ARBA00022729"/>
    </source>
</evidence>
<keyword evidence="3" id="KW-0408">Iron</keyword>
<dbReference type="GO" id="GO:0046872">
    <property type="term" value="F:metal ion binding"/>
    <property type="evidence" value="ECO:0007669"/>
    <property type="project" value="UniProtKB-KW"/>
</dbReference>
<feature type="binding site" evidence="3">
    <location>
        <position position="222"/>
    </location>
    <ligand>
        <name>Fe cation</name>
        <dbReference type="ChEBI" id="CHEBI:24875"/>
    </ligand>
</feature>
<accession>A0A1D2QNZ8</accession>
<dbReference type="CDD" id="cd13542">
    <property type="entry name" value="PBP2_FutA1_ilke"/>
    <property type="match status" value="1"/>
</dbReference>
<keyword evidence="2 4" id="KW-0732">Signal</keyword>
<dbReference type="InterPro" id="IPR006059">
    <property type="entry name" value="SBP"/>
</dbReference>
<evidence type="ECO:0000256" key="4">
    <source>
        <dbReference type="SAM" id="SignalP"/>
    </source>
</evidence>
<dbReference type="AlphaFoldDB" id="A0A1D2QNZ8"/>
<evidence type="ECO:0000256" key="1">
    <source>
        <dbReference type="ARBA" id="ARBA00008520"/>
    </source>
</evidence>
<dbReference type="InterPro" id="IPR026045">
    <property type="entry name" value="Ferric-bd"/>
</dbReference>